<accession>A0A4R0RSR1</accession>
<feature type="compositionally biased region" description="Polar residues" evidence="1">
    <location>
        <begin position="85"/>
        <end position="94"/>
    </location>
</feature>
<feature type="compositionally biased region" description="Basic and acidic residues" evidence="1">
    <location>
        <begin position="101"/>
        <end position="134"/>
    </location>
</feature>
<comment type="caution">
    <text evidence="2">The sequence shown here is derived from an EMBL/GenBank/DDBJ whole genome shotgun (WGS) entry which is preliminary data.</text>
</comment>
<feature type="compositionally biased region" description="Basic and acidic residues" evidence="1">
    <location>
        <begin position="1"/>
        <end position="48"/>
    </location>
</feature>
<name>A0A4R0RSR1_9APHY</name>
<organism evidence="2 3">
    <name type="scientific">Steccherinum ochraceum</name>
    <dbReference type="NCBI Taxonomy" id="92696"/>
    <lineage>
        <taxon>Eukaryota</taxon>
        <taxon>Fungi</taxon>
        <taxon>Dikarya</taxon>
        <taxon>Basidiomycota</taxon>
        <taxon>Agaricomycotina</taxon>
        <taxon>Agaricomycetes</taxon>
        <taxon>Polyporales</taxon>
        <taxon>Steccherinaceae</taxon>
        <taxon>Steccherinum</taxon>
    </lineage>
</organism>
<feature type="compositionally biased region" description="Polar residues" evidence="1">
    <location>
        <begin position="161"/>
        <end position="182"/>
    </location>
</feature>
<evidence type="ECO:0000313" key="3">
    <source>
        <dbReference type="Proteomes" id="UP000292702"/>
    </source>
</evidence>
<proteinExistence type="predicted"/>
<feature type="region of interest" description="Disordered" evidence="1">
    <location>
        <begin position="155"/>
        <end position="214"/>
    </location>
</feature>
<dbReference type="OrthoDB" id="3364747at2759"/>
<reference evidence="2 3" key="1">
    <citation type="submission" date="2018-11" db="EMBL/GenBank/DDBJ databases">
        <title>Genome assembly of Steccherinum ochraceum LE-BIN_3174, the white-rot fungus of the Steccherinaceae family (The Residual Polyporoid clade, Polyporales, Basidiomycota).</title>
        <authorList>
            <person name="Fedorova T.V."/>
            <person name="Glazunova O.A."/>
            <person name="Landesman E.O."/>
            <person name="Moiseenko K.V."/>
            <person name="Psurtseva N.V."/>
            <person name="Savinova O.S."/>
            <person name="Shakhova N.V."/>
            <person name="Tyazhelova T.V."/>
            <person name="Vasina D.V."/>
        </authorList>
    </citation>
    <scope>NUCLEOTIDE SEQUENCE [LARGE SCALE GENOMIC DNA]</scope>
    <source>
        <strain evidence="2 3">LE-BIN_3174</strain>
    </source>
</reference>
<feature type="compositionally biased region" description="Basic and acidic residues" evidence="1">
    <location>
        <begin position="64"/>
        <end position="73"/>
    </location>
</feature>
<feature type="region of interest" description="Disordered" evidence="1">
    <location>
        <begin position="297"/>
        <end position="343"/>
    </location>
</feature>
<evidence type="ECO:0000313" key="2">
    <source>
        <dbReference type="EMBL" id="TCD66838.1"/>
    </source>
</evidence>
<keyword evidence="3" id="KW-1185">Reference proteome</keyword>
<evidence type="ECO:0000256" key="1">
    <source>
        <dbReference type="SAM" id="MobiDB-lite"/>
    </source>
</evidence>
<protein>
    <submittedName>
        <fullName evidence="2">Uncharacterized protein</fullName>
    </submittedName>
</protein>
<dbReference type="Proteomes" id="UP000292702">
    <property type="component" value="Unassembled WGS sequence"/>
</dbReference>
<feature type="region of interest" description="Disordered" evidence="1">
    <location>
        <begin position="1"/>
        <end position="134"/>
    </location>
</feature>
<gene>
    <name evidence="2" type="ORF">EIP91_000916</name>
</gene>
<dbReference type="EMBL" id="RWJN01000120">
    <property type="protein sequence ID" value="TCD66838.1"/>
    <property type="molecule type" value="Genomic_DNA"/>
</dbReference>
<dbReference type="AlphaFoldDB" id="A0A4R0RSR1"/>
<sequence length="343" mass="37095">MPLFGSKDKGSQDPETREMEKAIDREARDEQKTFDHAVKDLRNAESSHNKGIKAADSAQSTLEKAVKSEHKTADALNKAQHQHENALSNQSSAEKTLGLKQQHEQRLQQSLEQRKQALETIQQRKDANDQRREAKLSDLHAHANQKATAASVGQLHGYGESNGNGNAPASDQDTTGTGQQYDGSPPGIGPAGAGAGADPEHHVSETTSNIRSEGHIEALRAGPQLQLRQYKPVNNHWCNLQPEALPSPIASRVLEVPLAQKTGTGLGKTVMQSRLFRSQSSPVPSLKFAVAGRDLAKPEARQPVVKGDGCLVSRSDPRQASRPPAGWVEKARRSVDLGQPTAM</sequence>